<reference evidence="5" key="1">
    <citation type="submission" date="2021-10" db="EMBL/GenBank/DDBJ databases">
        <title>Tropical sea cucumber genome reveals ecological adaptation and Cuvierian tubules defense mechanism.</title>
        <authorList>
            <person name="Chen T."/>
        </authorList>
    </citation>
    <scope>NUCLEOTIDE SEQUENCE</scope>
    <source>
        <strain evidence="5">Nanhai2018</strain>
        <tissue evidence="5">Muscle</tissue>
    </source>
</reference>
<evidence type="ECO:0000256" key="3">
    <source>
        <dbReference type="ARBA" id="ARBA00023163"/>
    </source>
</evidence>
<gene>
    <name evidence="5" type="ORF">HOLleu_08071</name>
</gene>
<dbReference type="CDD" id="cd00130">
    <property type="entry name" value="PAS"/>
    <property type="match status" value="1"/>
</dbReference>
<evidence type="ECO:0000256" key="2">
    <source>
        <dbReference type="ARBA" id="ARBA00023015"/>
    </source>
</evidence>
<keyword evidence="6" id="KW-1185">Reference proteome</keyword>
<dbReference type="PANTHER" id="PTHR23043:SF39">
    <property type="entry name" value="DYSFUSION, ISOFORM D"/>
    <property type="match status" value="1"/>
</dbReference>
<dbReference type="AlphaFoldDB" id="A0A9Q1HD77"/>
<dbReference type="SUPFAM" id="SSF55785">
    <property type="entry name" value="PYP-like sensor domain (PAS domain)"/>
    <property type="match status" value="1"/>
</dbReference>
<evidence type="ECO:0000256" key="4">
    <source>
        <dbReference type="ARBA" id="ARBA00023242"/>
    </source>
</evidence>
<dbReference type="PANTHER" id="PTHR23043">
    <property type="entry name" value="HYPOXIA-INDUCIBLE FACTOR 1 ALPHA"/>
    <property type="match status" value="1"/>
</dbReference>
<dbReference type="OrthoDB" id="9978016at2759"/>
<keyword evidence="2" id="KW-0805">Transcription regulation</keyword>
<keyword evidence="4" id="KW-0539">Nucleus</keyword>
<dbReference type="GO" id="GO:0005634">
    <property type="term" value="C:nucleus"/>
    <property type="evidence" value="ECO:0007669"/>
    <property type="project" value="UniProtKB-SubCell"/>
</dbReference>
<keyword evidence="3" id="KW-0804">Transcription</keyword>
<accession>A0A9Q1HD77</accession>
<proteinExistence type="predicted"/>
<dbReference type="EMBL" id="JAIZAY010000003">
    <property type="protein sequence ID" value="KAJ8045132.1"/>
    <property type="molecule type" value="Genomic_DNA"/>
</dbReference>
<organism evidence="5 6">
    <name type="scientific">Holothuria leucospilota</name>
    <name type="common">Black long sea cucumber</name>
    <name type="synonym">Mertensiothuria leucospilota</name>
    <dbReference type="NCBI Taxonomy" id="206669"/>
    <lineage>
        <taxon>Eukaryota</taxon>
        <taxon>Metazoa</taxon>
        <taxon>Echinodermata</taxon>
        <taxon>Eleutherozoa</taxon>
        <taxon>Echinozoa</taxon>
        <taxon>Holothuroidea</taxon>
        <taxon>Aspidochirotacea</taxon>
        <taxon>Aspidochirotida</taxon>
        <taxon>Holothuriidae</taxon>
        <taxon>Holothuria</taxon>
    </lineage>
</organism>
<comment type="subcellular location">
    <subcellularLocation>
        <location evidence="1">Nucleus</location>
    </subcellularLocation>
</comment>
<comment type="caution">
    <text evidence="5">The sequence shown here is derived from an EMBL/GenBank/DDBJ whole genome shotgun (WGS) entry which is preliminary data.</text>
</comment>
<dbReference type="GO" id="GO:0000977">
    <property type="term" value="F:RNA polymerase II transcription regulatory region sequence-specific DNA binding"/>
    <property type="evidence" value="ECO:0007669"/>
    <property type="project" value="TreeGrafter"/>
</dbReference>
<dbReference type="Proteomes" id="UP001152320">
    <property type="component" value="Chromosome 3"/>
</dbReference>
<dbReference type="InterPro" id="IPR035965">
    <property type="entry name" value="PAS-like_dom_sf"/>
</dbReference>
<evidence type="ECO:0000256" key="1">
    <source>
        <dbReference type="ARBA" id="ARBA00004123"/>
    </source>
</evidence>
<protein>
    <submittedName>
        <fullName evidence="5">Neuronal PAS domain-containing protein 4</fullName>
    </submittedName>
</protein>
<sequence>MWNQLQIHPPCFDCFSTAYERSFICRMLKSQCFKRRLPDGVPDQPENRSTAVLVRGRVHELSPANPQTVLVAICFPLIEPSLRSIEPDSYDTLCFTTLHEMDLRIKATSDNIVFFLGFSENQLLHCSWYQFVHHNDLQEATHLHCRVRSGCGQCTAVLRLLTRDGSTIYVRTVAGLVKQDDLDTYTPVIQFNNRVLR</sequence>
<name>A0A9Q1HD77_HOLLE</name>
<dbReference type="Gene3D" id="3.30.450.20">
    <property type="entry name" value="PAS domain"/>
    <property type="match status" value="1"/>
</dbReference>
<dbReference type="Pfam" id="PF14598">
    <property type="entry name" value="PAS_11"/>
    <property type="match status" value="1"/>
</dbReference>
<dbReference type="InterPro" id="IPR000014">
    <property type="entry name" value="PAS"/>
</dbReference>
<evidence type="ECO:0000313" key="5">
    <source>
        <dbReference type="EMBL" id="KAJ8045132.1"/>
    </source>
</evidence>
<dbReference type="GO" id="GO:0000981">
    <property type="term" value="F:DNA-binding transcription factor activity, RNA polymerase II-specific"/>
    <property type="evidence" value="ECO:0007669"/>
    <property type="project" value="TreeGrafter"/>
</dbReference>
<evidence type="ECO:0000313" key="6">
    <source>
        <dbReference type="Proteomes" id="UP001152320"/>
    </source>
</evidence>